<dbReference type="InterPro" id="IPR002125">
    <property type="entry name" value="CMP_dCMP_dom"/>
</dbReference>
<dbReference type="PROSITE" id="PS51747">
    <property type="entry name" value="CYT_DCMP_DEAMINASES_2"/>
    <property type="match status" value="1"/>
</dbReference>
<keyword evidence="10 13" id="KW-0521">NADP</keyword>
<feature type="binding site" evidence="15">
    <location>
        <position position="160"/>
    </location>
    <ligand>
        <name>NADP(+)</name>
        <dbReference type="ChEBI" id="CHEBI:58349"/>
    </ligand>
</feature>
<dbReference type="GO" id="GO:0008835">
    <property type="term" value="F:diaminohydroxyphosphoribosylaminopyrimidine deaminase activity"/>
    <property type="evidence" value="ECO:0007669"/>
    <property type="project" value="UniProtKB-EC"/>
</dbReference>
<dbReference type="Pfam" id="PF01872">
    <property type="entry name" value="RibD_C"/>
    <property type="match status" value="1"/>
</dbReference>
<feature type="binding site" evidence="15">
    <location>
        <position position="202"/>
    </location>
    <ligand>
        <name>NADP(+)</name>
        <dbReference type="ChEBI" id="CHEBI:58349"/>
    </ligand>
</feature>
<comment type="similarity">
    <text evidence="5 13">In the C-terminal section; belongs to the HTP reductase family.</text>
</comment>
<evidence type="ECO:0000313" key="19">
    <source>
        <dbReference type="Proteomes" id="UP000680038"/>
    </source>
</evidence>
<dbReference type="RefSeq" id="WP_215236993.1">
    <property type="nucleotide sequence ID" value="NZ_CAJRAF010000001.1"/>
</dbReference>
<feature type="binding site" evidence="16">
    <location>
        <position position="90"/>
    </location>
    <ligand>
        <name>Zn(2+)</name>
        <dbReference type="ChEBI" id="CHEBI:29105"/>
        <note>catalytic</note>
    </ligand>
</feature>
<evidence type="ECO:0000256" key="16">
    <source>
        <dbReference type="PIRSR" id="PIRSR006769-3"/>
    </source>
</evidence>
<dbReference type="PROSITE" id="PS00903">
    <property type="entry name" value="CYT_DCMP_DEAMINASES_1"/>
    <property type="match status" value="1"/>
</dbReference>
<dbReference type="GO" id="GO:0009231">
    <property type="term" value="P:riboflavin biosynthetic process"/>
    <property type="evidence" value="ECO:0007669"/>
    <property type="project" value="UniProtKB-KW"/>
</dbReference>
<evidence type="ECO:0000256" key="5">
    <source>
        <dbReference type="ARBA" id="ARBA00007417"/>
    </source>
</evidence>
<keyword evidence="8 13" id="KW-0378">Hydrolase</keyword>
<comment type="similarity">
    <text evidence="4 13">In the N-terminal section; belongs to the cytidine and deoxycytidylate deaminase family.</text>
</comment>
<dbReference type="CDD" id="cd01284">
    <property type="entry name" value="Riboflavin_deaminase-reductase"/>
    <property type="match status" value="1"/>
</dbReference>
<feature type="binding site" evidence="15">
    <location>
        <position position="190"/>
    </location>
    <ligand>
        <name>substrate</name>
    </ligand>
</feature>
<keyword evidence="19" id="KW-1185">Reference proteome</keyword>
<evidence type="ECO:0000256" key="14">
    <source>
        <dbReference type="PIRSR" id="PIRSR006769-1"/>
    </source>
</evidence>
<dbReference type="SUPFAM" id="SSF53597">
    <property type="entry name" value="Dihydrofolate reductase-like"/>
    <property type="match status" value="1"/>
</dbReference>
<dbReference type="SUPFAM" id="SSF53927">
    <property type="entry name" value="Cytidine deaminase-like"/>
    <property type="match status" value="1"/>
</dbReference>
<dbReference type="Proteomes" id="UP000680038">
    <property type="component" value="Unassembled WGS sequence"/>
</dbReference>
<sequence>METDMQWMKRALQLAAYGRGSVSPNPMVGCVIVHEDKIIGEGWHRNYGGPHAEVRAIEDVVFKKNENLLTEATAYVTLEPCAHTGKTPPCADLLVSKKLKRVVVCNLDPNPLVAGKGIAKLKSAGIEVKTDVLSQEGIALNKRFFLAMQEGRPYVILKWAETADGYLGRADGGQVRISSALSGLLVHQWRAEEDSILVGFKTALMDNPKLNVRHWKGINPVRVVLDRNLQLPASLNLMDQSQPTLIINYLQQTELKNWPERYGEAREVSYARINPENEETGQILHRLFERKIHSVFVEGGVAVINSFLQAGLWDEIRRCQGTIQLGTGVKAPAPQGILRKSEMVEGDLWTYYSRY</sequence>
<dbReference type="EC" id="1.1.1.193" evidence="13"/>
<dbReference type="AlphaFoldDB" id="A0A916J7H9"/>
<comment type="pathway">
    <text evidence="2 13">Cofactor biosynthesis; riboflavin biosynthesis; 5-amino-6-(D-ribitylamino)uracil from GTP: step 2/4.</text>
</comment>
<dbReference type="PANTHER" id="PTHR38011:SF7">
    <property type="entry name" value="2,5-DIAMINO-6-RIBOSYLAMINO-4(3H)-PYRIMIDINONE 5'-PHOSPHATE REDUCTASE"/>
    <property type="match status" value="1"/>
</dbReference>
<dbReference type="PANTHER" id="PTHR38011">
    <property type="entry name" value="DIHYDROFOLATE REDUCTASE FAMILY PROTEIN (AFU_ORTHOLOGUE AFUA_8G06820)"/>
    <property type="match status" value="1"/>
</dbReference>
<keyword evidence="11 13" id="KW-0560">Oxidoreductase</keyword>
<organism evidence="18 19">
    <name type="scientific">Dyadobacter helix</name>
    <dbReference type="NCBI Taxonomy" id="2822344"/>
    <lineage>
        <taxon>Bacteria</taxon>
        <taxon>Pseudomonadati</taxon>
        <taxon>Bacteroidota</taxon>
        <taxon>Cytophagia</taxon>
        <taxon>Cytophagales</taxon>
        <taxon>Spirosomataceae</taxon>
        <taxon>Dyadobacter</taxon>
    </lineage>
</organism>
<evidence type="ECO:0000256" key="12">
    <source>
        <dbReference type="ARBA" id="ARBA00023268"/>
    </source>
</evidence>
<feature type="binding site" evidence="15">
    <location>
        <position position="213"/>
    </location>
    <ligand>
        <name>substrate</name>
    </ligand>
</feature>
<dbReference type="Pfam" id="PF00383">
    <property type="entry name" value="dCMP_cyt_deam_1"/>
    <property type="match status" value="1"/>
</dbReference>
<keyword evidence="9 13" id="KW-0862">Zinc</keyword>
<evidence type="ECO:0000256" key="10">
    <source>
        <dbReference type="ARBA" id="ARBA00022857"/>
    </source>
</evidence>
<dbReference type="EC" id="3.5.4.26" evidence="13"/>
<feature type="binding site" evidence="15">
    <location>
        <begin position="300"/>
        <end position="306"/>
    </location>
    <ligand>
        <name>NADP(+)</name>
        <dbReference type="ChEBI" id="CHEBI:58349"/>
    </ligand>
</feature>
<evidence type="ECO:0000256" key="4">
    <source>
        <dbReference type="ARBA" id="ARBA00005259"/>
    </source>
</evidence>
<dbReference type="GO" id="GO:0008270">
    <property type="term" value="F:zinc ion binding"/>
    <property type="evidence" value="ECO:0007669"/>
    <property type="project" value="InterPro"/>
</dbReference>
<evidence type="ECO:0000256" key="1">
    <source>
        <dbReference type="ARBA" id="ARBA00002151"/>
    </source>
</evidence>
<evidence type="ECO:0000256" key="11">
    <source>
        <dbReference type="ARBA" id="ARBA00023002"/>
    </source>
</evidence>
<feature type="binding site" evidence="16">
    <location>
        <position position="51"/>
    </location>
    <ligand>
        <name>Zn(2+)</name>
        <dbReference type="ChEBI" id="CHEBI:29105"/>
        <note>catalytic</note>
    </ligand>
</feature>
<feature type="binding site" evidence="16">
    <location>
        <position position="81"/>
    </location>
    <ligand>
        <name>Zn(2+)</name>
        <dbReference type="ChEBI" id="CHEBI:29105"/>
        <note>catalytic</note>
    </ligand>
</feature>
<evidence type="ECO:0000256" key="13">
    <source>
        <dbReference type="PIRNR" id="PIRNR006769"/>
    </source>
</evidence>
<keyword evidence="12" id="KW-0511">Multifunctional enzyme</keyword>
<comment type="catalytic activity">
    <reaction evidence="13">
        <text>2,5-diamino-6-hydroxy-4-(5-phosphoribosylamino)-pyrimidine + H2O + H(+) = 5-amino-6-(5-phospho-D-ribosylamino)uracil + NH4(+)</text>
        <dbReference type="Rhea" id="RHEA:21868"/>
        <dbReference type="ChEBI" id="CHEBI:15377"/>
        <dbReference type="ChEBI" id="CHEBI:15378"/>
        <dbReference type="ChEBI" id="CHEBI:28938"/>
        <dbReference type="ChEBI" id="CHEBI:58453"/>
        <dbReference type="ChEBI" id="CHEBI:58614"/>
        <dbReference type="EC" id="3.5.4.26"/>
    </reaction>
</comment>
<dbReference type="InterPro" id="IPR004794">
    <property type="entry name" value="Eubact_RibD"/>
</dbReference>
<comment type="cofactor">
    <cofactor evidence="13 16">
        <name>Zn(2+)</name>
        <dbReference type="ChEBI" id="CHEBI:29105"/>
    </cofactor>
    <text evidence="13 16">Binds 1 zinc ion.</text>
</comment>
<reference evidence="18" key="1">
    <citation type="submission" date="2021-04" db="EMBL/GenBank/DDBJ databases">
        <authorList>
            <person name="Rodrigo-Torres L."/>
            <person name="Arahal R. D."/>
            <person name="Lucena T."/>
        </authorList>
    </citation>
    <scope>NUCLEOTIDE SEQUENCE</scope>
    <source>
        <strain evidence="18">CECT 9275</strain>
    </source>
</reference>
<proteinExistence type="inferred from homology"/>
<dbReference type="Gene3D" id="3.40.430.10">
    <property type="entry name" value="Dihydrofolate Reductase, subunit A"/>
    <property type="match status" value="1"/>
</dbReference>
<dbReference type="Gene3D" id="3.40.140.10">
    <property type="entry name" value="Cytidine Deaminase, domain 2"/>
    <property type="match status" value="1"/>
</dbReference>
<dbReference type="NCBIfam" id="TIGR00326">
    <property type="entry name" value="eubact_ribD"/>
    <property type="match status" value="1"/>
</dbReference>
<feature type="active site" description="Proton donor" evidence="14">
    <location>
        <position position="53"/>
    </location>
</feature>
<dbReference type="InterPro" id="IPR016193">
    <property type="entry name" value="Cytidine_deaminase-like"/>
</dbReference>
<dbReference type="InterPro" id="IPR050765">
    <property type="entry name" value="Riboflavin_Biosynth_HTPR"/>
</dbReference>
<evidence type="ECO:0000256" key="15">
    <source>
        <dbReference type="PIRSR" id="PIRSR006769-2"/>
    </source>
</evidence>
<feature type="binding site" evidence="15">
    <location>
        <position position="298"/>
    </location>
    <ligand>
        <name>substrate</name>
    </ligand>
</feature>
<name>A0A916J7H9_9BACT</name>
<comment type="caution">
    <text evidence="18">The sequence shown here is derived from an EMBL/GenBank/DDBJ whole genome shotgun (WGS) entry which is preliminary data.</text>
</comment>
<evidence type="ECO:0000256" key="8">
    <source>
        <dbReference type="ARBA" id="ARBA00022801"/>
    </source>
</evidence>
<protein>
    <recommendedName>
        <fullName evidence="13">Riboflavin biosynthesis protein RibD</fullName>
    </recommendedName>
    <domain>
        <recommendedName>
            <fullName evidence="13">Diaminohydroxyphosphoribosylaminopyrimidine deaminase</fullName>
            <shortName evidence="13">DRAP deaminase</shortName>
            <ecNumber evidence="13">3.5.4.26</ecNumber>
        </recommendedName>
        <alternativeName>
            <fullName evidence="13">Riboflavin-specific deaminase</fullName>
        </alternativeName>
    </domain>
    <domain>
        <recommendedName>
            <fullName evidence="13">5-amino-6-(5-phosphoribosylamino)uracil reductase</fullName>
            <ecNumber evidence="13">1.1.1.193</ecNumber>
        </recommendedName>
        <alternativeName>
            <fullName evidence="13">HTP reductase</fullName>
        </alternativeName>
    </domain>
</protein>
<evidence type="ECO:0000259" key="17">
    <source>
        <dbReference type="PROSITE" id="PS51747"/>
    </source>
</evidence>
<evidence type="ECO:0000256" key="3">
    <source>
        <dbReference type="ARBA" id="ARBA00004910"/>
    </source>
</evidence>
<dbReference type="InterPro" id="IPR002734">
    <property type="entry name" value="RibDG_C"/>
</dbReference>
<accession>A0A916J7H9</accession>
<gene>
    <name evidence="18" type="primary">ribD</name>
    <name evidence="18" type="ORF">DYBT9275_00187</name>
</gene>
<dbReference type="InterPro" id="IPR016192">
    <property type="entry name" value="APOBEC/CMP_deaminase_Zn-bd"/>
</dbReference>
<keyword evidence="7 13" id="KW-0479">Metal-binding</keyword>
<feature type="domain" description="CMP/dCMP-type deaminase" evidence="17">
    <location>
        <begin position="2"/>
        <end position="129"/>
    </location>
</feature>
<dbReference type="EMBL" id="CAJRAF010000001">
    <property type="protein sequence ID" value="CAG4988925.1"/>
    <property type="molecule type" value="Genomic_DNA"/>
</dbReference>
<feature type="binding site" evidence="15">
    <location>
        <position position="206"/>
    </location>
    <ligand>
        <name>substrate</name>
    </ligand>
</feature>
<dbReference type="PIRSF" id="PIRSF006769">
    <property type="entry name" value="RibD"/>
    <property type="match status" value="1"/>
</dbReference>
<evidence type="ECO:0000256" key="2">
    <source>
        <dbReference type="ARBA" id="ARBA00004882"/>
    </source>
</evidence>
<evidence type="ECO:0000256" key="7">
    <source>
        <dbReference type="ARBA" id="ARBA00022723"/>
    </source>
</evidence>
<comment type="function">
    <text evidence="1 13">Converts 2,5-diamino-6-(ribosylamino)-4(3h)-pyrimidinone 5'-phosphate into 5-amino-6-(ribosylamino)-2,4(1h,3h)-pyrimidinedione 5'-phosphate.</text>
</comment>
<evidence type="ECO:0000256" key="9">
    <source>
        <dbReference type="ARBA" id="ARBA00022833"/>
    </source>
</evidence>
<dbReference type="InterPro" id="IPR024072">
    <property type="entry name" value="DHFR-like_dom_sf"/>
</dbReference>
<comment type="catalytic activity">
    <reaction evidence="13">
        <text>5-amino-6-(5-phospho-D-ribitylamino)uracil + NADP(+) = 5-amino-6-(5-phospho-D-ribosylamino)uracil + NADPH + H(+)</text>
        <dbReference type="Rhea" id="RHEA:17845"/>
        <dbReference type="ChEBI" id="CHEBI:15378"/>
        <dbReference type="ChEBI" id="CHEBI:57783"/>
        <dbReference type="ChEBI" id="CHEBI:58349"/>
        <dbReference type="ChEBI" id="CHEBI:58421"/>
        <dbReference type="ChEBI" id="CHEBI:58453"/>
        <dbReference type="EC" id="1.1.1.193"/>
    </reaction>
</comment>
<comment type="pathway">
    <text evidence="3 13">Cofactor biosynthesis; riboflavin biosynthesis; 5-amino-6-(D-ribitylamino)uracil from GTP: step 3/4.</text>
</comment>
<dbReference type="GO" id="GO:0008703">
    <property type="term" value="F:5-amino-6-(5-phosphoribosylamino)uracil reductase activity"/>
    <property type="evidence" value="ECO:0007669"/>
    <property type="project" value="UniProtKB-EC"/>
</dbReference>
<evidence type="ECO:0000313" key="18">
    <source>
        <dbReference type="EMBL" id="CAG4988925.1"/>
    </source>
</evidence>
<keyword evidence="6 13" id="KW-0686">Riboflavin biosynthesis</keyword>
<dbReference type="FunFam" id="3.40.140.10:FF:000025">
    <property type="entry name" value="Riboflavin biosynthesis protein RibD"/>
    <property type="match status" value="1"/>
</dbReference>
<feature type="binding site" evidence="15">
    <location>
        <position position="210"/>
    </location>
    <ligand>
        <name>substrate</name>
    </ligand>
</feature>
<evidence type="ECO:0000256" key="6">
    <source>
        <dbReference type="ARBA" id="ARBA00022619"/>
    </source>
</evidence>